<name>A0A9X3REE0_9BACL</name>
<evidence type="ECO:0000256" key="1">
    <source>
        <dbReference type="SAM" id="Phobius"/>
    </source>
</evidence>
<evidence type="ECO:0000313" key="3">
    <source>
        <dbReference type="Proteomes" id="UP001152173"/>
    </source>
</evidence>
<accession>A0A9X3REE0</accession>
<reference evidence="2" key="1">
    <citation type="submission" date="2022-05" db="EMBL/GenBank/DDBJ databases">
        <authorList>
            <person name="Colautti A."/>
            <person name="Iacumin L."/>
        </authorList>
    </citation>
    <scope>NUCLEOTIDE SEQUENCE</scope>
    <source>
        <strain evidence="2">SK 55</strain>
    </source>
</reference>
<dbReference type="RefSeq" id="WP_269926397.1">
    <property type="nucleotide sequence ID" value="NZ_JAMKBJ010000006.1"/>
</dbReference>
<protein>
    <submittedName>
        <fullName evidence="2">Uncharacterized protein</fullName>
    </submittedName>
</protein>
<organism evidence="2 3">
    <name type="scientific">Paenisporosarcina quisquiliarum</name>
    <dbReference type="NCBI Taxonomy" id="365346"/>
    <lineage>
        <taxon>Bacteria</taxon>
        <taxon>Bacillati</taxon>
        <taxon>Bacillota</taxon>
        <taxon>Bacilli</taxon>
        <taxon>Bacillales</taxon>
        <taxon>Caryophanaceae</taxon>
        <taxon>Paenisporosarcina</taxon>
    </lineage>
</organism>
<proteinExistence type="predicted"/>
<keyword evidence="1" id="KW-0812">Transmembrane</keyword>
<dbReference type="Proteomes" id="UP001152173">
    <property type="component" value="Unassembled WGS sequence"/>
</dbReference>
<comment type="caution">
    <text evidence="2">The sequence shown here is derived from an EMBL/GenBank/DDBJ whole genome shotgun (WGS) entry which is preliminary data.</text>
</comment>
<dbReference type="EMBL" id="JAMKBJ010000006">
    <property type="protein sequence ID" value="MCZ8537303.1"/>
    <property type="molecule type" value="Genomic_DNA"/>
</dbReference>
<keyword evidence="1" id="KW-1133">Transmembrane helix</keyword>
<evidence type="ECO:0000313" key="2">
    <source>
        <dbReference type="EMBL" id="MCZ8537303.1"/>
    </source>
</evidence>
<feature type="transmembrane region" description="Helical" evidence="1">
    <location>
        <begin position="6"/>
        <end position="26"/>
    </location>
</feature>
<gene>
    <name evidence="2" type="ORF">M9R32_08935</name>
</gene>
<keyword evidence="1" id="KW-0472">Membrane</keyword>
<sequence length="213" mass="24196">MKSKAVTIIVGILMSMSMLFVGFFALDRVAKKEETVKVQGNLINESPEVEQPEKPVQLESLPGAEKEATKWNATLPDFIERYPEFGMNASQILKDESNSNDDVTTFVYAFNTKVKISLVYTVNNDSEEITEMRLICHDTGPDSAAIFHTMSMFISYVDDEIPVDSAGEFLGEYVYKNQASGEYEYELNGKKYEYVLNREQFIHTLMFRFTGPS</sequence>
<keyword evidence="3" id="KW-1185">Reference proteome</keyword>
<dbReference type="AlphaFoldDB" id="A0A9X3REE0"/>